<dbReference type="SUPFAM" id="SSF103473">
    <property type="entry name" value="MFS general substrate transporter"/>
    <property type="match status" value="1"/>
</dbReference>
<dbReference type="OrthoDB" id="2213137at2759"/>
<keyword evidence="5" id="KW-1185">Reference proteome</keyword>
<feature type="transmembrane region" description="Helical" evidence="3">
    <location>
        <begin position="435"/>
        <end position="454"/>
    </location>
</feature>
<feature type="transmembrane region" description="Helical" evidence="3">
    <location>
        <begin position="103"/>
        <end position="124"/>
    </location>
</feature>
<evidence type="ECO:0000313" key="5">
    <source>
        <dbReference type="Proteomes" id="UP000053927"/>
    </source>
</evidence>
<sequence>MSQDVFPRPSTPIELSPLSLTPAPHLAVSESPQMDHVAEQLVPRSARNETSLHPVDGGWRAWLFLGGAFLVETFAWGFPTSYGVFLSAYLSDPEWSSQPRADYLLPLIGTLISGLMYVASFFLCPLANRFPRYRRAMMWTGAVLCWVSLFGASYATDVRQLVGLQGCLYAIGGAMLYAPIPDFLQEWFVKRRGLGYGVINAGTSFAGVFFPLVLPALFSSFGTAQTLRYLSIALTGFTAFALLLIRPRLPERRDSKWWLLILINTIQGFVYYVPIVWLPTYASALNVSTTISSLSVALLNGSSVLSRLCMGSLSDHVSPWILALIMCASSSLATFVLWGVTGHAVAGLLVFGIVYGIVAGGWFVLWGAFVKAIAKDNPTSSMMLIGILMLSTGLGSILSTPISSALSSSGTSYDRSQHSNARSGFGVEGGRFETMIVYVGTCFAGAALVALLGWSSERTGFPLRARGDGTVTVV</sequence>
<proteinExistence type="inferred from homology"/>
<accession>R7RZ36</accession>
<feature type="transmembrane region" description="Helical" evidence="3">
    <location>
        <begin position="284"/>
        <end position="305"/>
    </location>
</feature>
<feature type="transmembrane region" description="Helical" evidence="3">
    <location>
        <begin position="226"/>
        <end position="245"/>
    </location>
</feature>
<gene>
    <name evidence="4" type="ORF">STEHIDRAFT_150759</name>
</gene>
<dbReference type="InterPro" id="IPR050327">
    <property type="entry name" value="Proton-linked_MCT"/>
</dbReference>
<dbReference type="EMBL" id="JH687399">
    <property type="protein sequence ID" value="EIM80185.1"/>
    <property type="molecule type" value="Genomic_DNA"/>
</dbReference>
<keyword evidence="3" id="KW-0472">Membrane</keyword>
<feature type="transmembrane region" description="Helical" evidence="3">
    <location>
        <begin position="382"/>
        <end position="402"/>
    </location>
</feature>
<dbReference type="PANTHER" id="PTHR11360">
    <property type="entry name" value="MONOCARBOXYLATE TRANSPORTER"/>
    <property type="match status" value="1"/>
</dbReference>
<comment type="similarity">
    <text evidence="2">Belongs to the major facilitator superfamily. Monocarboxylate porter (TC 2.A.1.13) family.</text>
</comment>
<dbReference type="eggNOG" id="KOG2504">
    <property type="taxonomic scope" value="Eukaryota"/>
</dbReference>
<name>R7RZ36_STEHR</name>
<dbReference type="Gene3D" id="1.20.1250.20">
    <property type="entry name" value="MFS general substrate transporter like domains"/>
    <property type="match status" value="2"/>
</dbReference>
<evidence type="ECO:0000256" key="2">
    <source>
        <dbReference type="ARBA" id="ARBA00006727"/>
    </source>
</evidence>
<dbReference type="KEGG" id="shs:STEHIDRAFT_150759"/>
<dbReference type="Pfam" id="PF07690">
    <property type="entry name" value="MFS_1"/>
    <property type="match status" value="1"/>
</dbReference>
<evidence type="ECO:0000313" key="4">
    <source>
        <dbReference type="EMBL" id="EIM80185.1"/>
    </source>
</evidence>
<dbReference type="GeneID" id="18800100"/>
<comment type="subcellular location">
    <subcellularLocation>
        <location evidence="1">Membrane</location>
        <topology evidence="1">Multi-pass membrane protein</topology>
    </subcellularLocation>
</comment>
<feature type="transmembrane region" description="Helical" evidence="3">
    <location>
        <begin position="344"/>
        <end position="370"/>
    </location>
</feature>
<dbReference type="AlphaFoldDB" id="R7RZ36"/>
<keyword evidence="3" id="KW-0812">Transmembrane</keyword>
<organism evidence="4 5">
    <name type="scientific">Stereum hirsutum (strain FP-91666)</name>
    <name type="common">White-rot fungus</name>
    <dbReference type="NCBI Taxonomy" id="721885"/>
    <lineage>
        <taxon>Eukaryota</taxon>
        <taxon>Fungi</taxon>
        <taxon>Dikarya</taxon>
        <taxon>Basidiomycota</taxon>
        <taxon>Agaricomycotina</taxon>
        <taxon>Agaricomycetes</taxon>
        <taxon>Russulales</taxon>
        <taxon>Stereaceae</taxon>
        <taxon>Stereum</taxon>
    </lineage>
</organism>
<feature type="transmembrane region" description="Helical" evidence="3">
    <location>
        <begin position="136"/>
        <end position="155"/>
    </location>
</feature>
<dbReference type="GO" id="GO:0016020">
    <property type="term" value="C:membrane"/>
    <property type="evidence" value="ECO:0007669"/>
    <property type="project" value="UniProtKB-SubCell"/>
</dbReference>
<evidence type="ECO:0000256" key="3">
    <source>
        <dbReference type="SAM" id="Phobius"/>
    </source>
</evidence>
<evidence type="ECO:0000256" key="1">
    <source>
        <dbReference type="ARBA" id="ARBA00004141"/>
    </source>
</evidence>
<feature type="transmembrane region" description="Helical" evidence="3">
    <location>
        <begin position="257"/>
        <end position="278"/>
    </location>
</feature>
<dbReference type="Proteomes" id="UP000053927">
    <property type="component" value="Unassembled WGS sequence"/>
</dbReference>
<keyword evidence="3" id="KW-1133">Transmembrane helix</keyword>
<feature type="transmembrane region" description="Helical" evidence="3">
    <location>
        <begin position="193"/>
        <end position="214"/>
    </location>
</feature>
<dbReference type="OMA" id="SYCPCIA"/>
<dbReference type="GO" id="GO:0022857">
    <property type="term" value="F:transmembrane transporter activity"/>
    <property type="evidence" value="ECO:0007669"/>
    <property type="project" value="InterPro"/>
</dbReference>
<feature type="transmembrane region" description="Helical" evidence="3">
    <location>
        <begin position="317"/>
        <end position="338"/>
    </location>
</feature>
<feature type="transmembrane region" description="Helical" evidence="3">
    <location>
        <begin position="61"/>
        <end position="83"/>
    </location>
</feature>
<protein>
    <submittedName>
        <fullName evidence="4">MFS general substrate transporter</fullName>
    </submittedName>
</protein>
<dbReference type="InterPro" id="IPR011701">
    <property type="entry name" value="MFS"/>
</dbReference>
<feature type="transmembrane region" description="Helical" evidence="3">
    <location>
        <begin position="161"/>
        <end position="181"/>
    </location>
</feature>
<reference evidence="5" key="1">
    <citation type="journal article" date="2012" name="Science">
        <title>The Paleozoic origin of enzymatic lignin decomposition reconstructed from 31 fungal genomes.</title>
        <authorList>
            <person name="Floudas D."/>
            <person name="Binder M."/>
            <person name="Riley R."/>
            <person name="Barry K."/>
            <person name="Blanchette R.A."/>
            <person name="Henrissat B."/>
            <person name="Martinez A.T."/>
            <person name="Otillar R."/>
            <person name="Spatafora J.W."/>
            <person name="Yadav J.S."/>
            <person name="Aerts A."/>
            <person name="Benoit I."/>
            <person name="Boyd A."/>
            <person name="Carlson A."/>
            <person name="Copeland A."/>
            <person name="Coutinho P.M."/>
            <person name="de Vries R.P."/>
            <person name="Ferreira P."/>
            <person name="Findley K."/>
            <person name="Foster B."/>
            <person name="Gaskell J."/>
            <person name="Glotzer D."/>
            <person name="Gorecki P."/>
            <person name="Heitman J."/>
            <person name="Hesse C."/>
            <person name="Hori C."/>
            <person name="Igarashi K."/>
            <person name="Jurgens J.A."/>
            <person name="Kallen N."/>
            <person name="Kersten P."/>
            <person name="Kohler A."/>
            <person name="Kuees U."/>
            <person name="Kumar T.K.A."/>
            <person name="Kuo A."/>
            <person name="LaButti K."/>
            <person name="Larrondo L.F."/>
            <person name="Lindquist E."/>
            <person name="Ling A."/>
            <person name="Lombard V."/>
            <person name="Lucas S."/>
            <person name="Lundell T."/>
            <person name="Martin R."/>
            <person name="McLaughlin D.J."/>
            <person name="Morgenstern I."/>
            <person name="Morin E."/>
            <person name="Murat C."/>
            <person name="Nagy L.G."/>
            <person name="Nolan M."/>
            <person name="Ohm R.A."/>
            <person name="Patyshakuliyeva A."/>
            <person name="Rokas A."/>
            <person name="Ruiz-Duenas F.J."/>
            <person name="Sabat G."/>
            <person name="Salamov A."/>
            <person name="Samejima M."/>
            <person name="Schmutz J."/>
            <person name="Slot J.C."/>
            <person name="St John F."/>
            <person name="Stenlid J."/>
            <person name="Sun H."/>
            <person name="Sun S."/>
            <person name="Syed K."/>
            <person name="Tsang A."/>
            <person name="Wiebenga A."/>
            <person name="Young D."/>
            <person name="Pisabarro A."/>
            <person name="Eastwood D.C."/>
            <person name="Martin F."/>
            <person name="Cullen D."/>
            <person name="Grigoriev I.V."/>
            <person name="Hibbett D.S."/>
        </authorList>
    </citation>
    <scope>NUCLEOTIDE SEQUENCE [LARGE SCALE GENOMIC DNA]</scope>
    <source>
        <strain evidence="5">FP-91666</strain>
    </source>
</reference>
<dbReference type="RefSeq" id="XP_007310792.1">
    <property type="nucleotide sequence ID" value="XM_007310730.1"/>
</dbReference>
<dbReference type="InterPro" id="IPR036259">
    <property type="entry name" value="MFS_trans_sf"/>
</dbReference>
<dbReference type="PANTHER" id="PTHR11360:SF287">
    <property type="entry name" value="MFS MONOCARBOXYLATE TRANSPORTER"/>
    <property type="match status" value="1"/>
</dbReference>